<dbReference type="RefSeq" id="WP_265264343.1">
    <property type="nucleotide sequence ID" value="NZ_JAIHOM010000040.1"/>
</dbReference>
<evidence type="ECO:0000313" key="2">
    <source>
        <dbReference type="Proteomes" id="UP001526426"/>
    </source>
</evidence>
<gene>
    <name evidence="1" type="ORF">K4A83_09885</name>
</gene>
<dbReference type="PANTHER" id="PTHR39337:SF1">
    <property type="entry name" value="BLR5642 PROTEIN"/>
    <property type="match status" value="1"/>
</dbReference>
<dbReference type="InterPro" id="IPR007438">
    <property type="entry name" value="DUF488"/>
</dbReference>
<dbReference type="PANTHER" id="PTHR39337">
    <property type="entry name" value="BLR5642 PROTEIN"/>
    <property type="match status" value="1"/>
</dbReference>
<reference evidence="1 2" key="1">
    <citation type="submission" date="2021-08" db="EMBL/GenBank/DDBJ databases">
        <title>Draft genome sequence of Spirulina subsalsa with high tolerance to salinity and hype-accumulation of phycocyanin.</title>
        <authorList>
            <person name="Pei H."/>
            <person name="Jiang L."/>
        </authorList>
    </citation>
    <scope>NUCLEOTIDE SEQUENCE [LARGE SCALE GENOMIC DNA]</scope>
    <source>
        <strain evidence="1 2">FACHB-351</strain>
    </source>
</reference>
<evidence type="ECO:0000313" key="1">
    <source>
        <dbReference type="EMBL" id="MCW6036569.1"/>
    </source>
</evidence>
<proteinExistence type="predicted"/>
<keyword evidence="2" id="KW-1185">Reference proteome</keyword>
<dbReference type="EMBL" id="JAIHOM010000040">
    <property type="protein sequence ID" value="MCW6036569.1"/>
    <property type="molecule type" value="Genomic_DNA"/>
</dbReference>
<organism evidence="1 2">
    <name type="scientific">Spirulina subsalsa FACHB-351</name>
    <dbReference type="NCBI Taxonomy" id="234711"/>
    <lineage>
        <taxon>Bacteria</taxon>
        <taxon>Bacillati</taxon>
        <taxon>Cyanobacteriota</taxon>
        <taxon>Cyanophyceae</taxon>
        <taxon>Spirulinales</taxon>
        <taxon>Spirulinaceae</taxon>
        <taxon>Spirulina</taxon>
    </lineage>
</organism>
<dbReference type="Pfam" id="PF04343">
    <property type="entry name" value="DUF488"/>
    <property type="match status" value="1"/>
</dbReference>
<accession>A0ABT3L500</accession>
<dbReference type="Proteomes" id="UP001526426">
    <property type="component" value="Unassembled WGS sequence"/>
</dbReference>
<comment type="caution">
    <text evidence="1">The sequence shown here is derived from an EMBL/GenBank/DDBJ whole genome shotgun (WGS) entry which is preliminary data.</text>
</comment>
<protein>
    <submittedName>
        <fullName evidence="1">DUF488 domain-containing protein</fullName>
    </submittedName>
</protein>
<sequence>MKQLNLYTIGFTKKTAEQFFTTLQKAGVQRIIDTRLNNVSQLAGFAKRKDLEYFLKTIGNIEYTHIVDLAPTQDILDQYKKQKGDWDTYETQFNALIKKRKIEQKVTPELLNHACLLCSEPEPHHCHRRLVAEYLEKQWGNVLIHHL</sequence>
<name>A0ABT3L500_9CYAN</name>